<gene>
    <name evidence="2" type="ORF">TetV_111</name>
</gene>
<reference evidence="2" key="1">
    <citation type="journal article" date="2018" name="Virology">
        <title>A giant virus infecting green algae encodes key fermentation genes.</title>
        <authorList>
            <person name="Schvarcz C.R."/>
            <person name="Steward G.F."/>
        </authorList>
    </citation>
    <scope>NUCLEOTIDE SEQUENCE [LARGE SCALE GENOMIC DNA]</scope>
</reference>
<dbReference type="Proteomes" id="UP000244773">
    <property type="component" value="Segment"/>
</dbReference>
<name>A0A2P0VMU1_9VIRU</name>
<protein>
    <submittedName>
        <fullName evidence="2">Uncharacterized protein</fullName>
    </submittedName>
</protein>
<keyword evidence="3" id="KW-1185">Reference proteome</keyword>
<proteinExistence type="predicted"/>
<feature type="region of interest" description="Disordered" evidence="1">
    <location>
        <begin position="90"/>
        <end position="113"/>
    </location>
</feature>
<dbReference type="EMBL" id="KY322437">
    <property type="protein sequence ID" value="AUF82203.1"/>
    <property type="molecule type" value="Genomic_DNA"/>
</dbReference>
<evidence type="ECO:0000313" key="3">
    <source>
        <dbReference type="Proteomes" id="UP000244773"/>
    </source>
</evidence>
<evidence type="ECO:0000256" key="1">
    <source>
        <dbReference type="SAM" id="MobiDB-lite"/>
    </source>
</evidence>
<accession>A0A2P0VMU1</accession>
<sequence length="113" mass="13037">MYKDIDISCYLTDPYQYGKNLDPDEIPMIENGEYVKVCNGTEWIWCEVLAIRDGIVTGKITSNVCSPDSRFYEGNIINFVSMMIFEWSGTRNGIPDKSRTTGKRKYNDMEPNE</sequence>
<evidence type="ECO:0000313" key="2">
    <source>
        <dbReference type="EMBL" id="AUF82203.1"/>
    </source>
</evidence>
<organism evidence="2">
    <name type="scientific">Tetraselmis virus 1</name>
    <dbReference type="NCBI Taxonomy" id="2060617"/>
    <lineage>
        <taxon>Viruses</taxon>
        <taxon>Varidnaviria</taxon>
        <taxon>Bamfordvirae</taxon>
        <taxon>Nucleocytoviricota</taxon>
        <taxon>Megaviricetes</taxon>
        <taxon>Imitervirales</taxon>
        <taxon>Allomimiviridae</taxon>
        <taxon>Oceanusvirus</taxon>
        <taxon>Oceanusvirus kaneohense</taxon>
    </lineage>
</organism>